<protein>
    <submittedName>
        <fullName evidence="1">Uncharacterized protein</fullName>
    </submittedName>
</protein>
<reference evidence="1" key="1">
    <citation type="submission" date="2023-08" db="EMBL/GenBank/DDBJ databases">
        <authorList>
            <person name="Alioto T."/>
            <person name="Alioto T."/>
            <person name="Gomez Garrido J."/>
        </authorList>
    </citation>
    <scope>NUCLEOTIDE SEQUENCE</scope>
</reference>
<proteinExistence type="predicted"/>
<dbReference type="AlphaFoldDB" id="A0AA36ASN4"/>
<organism evidence="1 2">
    <name type="scientific">Octopus vulgaris</name>
    <name type="common">Common octopus</name>
    <dbReference type="NCBI Taxonomy" id="6645"/>
    <lineage>
        <taxon>Eukaryota</taxon>
        <taxon>Metazoa</taxon>
        <taxon>Spiralia</taxon>
        <taxon>Lophotrochozoa</taxon>
        <taxon>Mollusca</taxon>
        <taxon>Cephalopoda</taxon>
        <taxon>Coleoidea</taxon>
        <taxon>Octopodiformes</taxon>
        <taxon>Octopoda</taxon>
        <taxon>Incirrata</taxon>
        <taxon>Octopodidae</taxon>
        <taxon>Octopus</taxon>
    </lineage>
</organism>
<keyword evidence="2" id="KW-1185">Reference proteome</keyword>
<dbReference type="EMBL" id="OX597816">
    <property type="protein sequence ID" value="CAI9720522.1"/>
    <property type="molecule type" value="Genomic_DNA"/>
</dbReference>
<dbReference type="PANTHER" id="PTHR45913">
    <property type="entry name" value="EPM2A-INTERACTING PROTEIN 1"/>
    <property type="match status" value="1"/>
</dbReference>
<dbReference type="Proteomes" id="UP001162480">
    <property type="component" value="Chromosome 3"/>
</dbReference>
<gene>
    <name evidence="1" type="ORF">OCTVUL_1B001885</name>
</gene>
<sequence>MNEWNLKLQGKNKLVCDLYRIKPAFRRKLSLFEAQLEGGNFPHFQCFQEFCTENVEHVNLEFQKEIIWNLNKQFSQRLSDLDRNENEILLFENPFGCNLDNMPTELQLELIDLQANTLLKEKPREGKLIEFYHCLLATFLVPQHRALCIPYYIQIRLGGSYHNCGDLIIQVLESCIRKLIEDDCNRNVGF</sequence>
<evidence type="ECO:0000313" key="2">
    <source>
        <dbReference type="Proteomes" id="UP001162480"/>
    </source>
</evidence>
<accession>A0AA36ASN4</accession>
<dbReference type="PANTHER" id="PTHR45913:SF5">
    <property type="entry name" value="GENERAL TRANSCRIPTION FACTOR II-I REPEAT DOMAIN-CONTAINING PROTEIN 2A-LIKE PROTEIN"/>
    <property type="match status" value="1"/>
</dbReference>
<name>A0AA36ASN4_OCTVU</name>
<evidence type="ECO:0000313" key="1">
    <source>
        <dbReference type="EMBL" id="CAI9720522.1"/>
    </source>
</evidence>